<dbReference type="GO" id="GO:0019518">
    <property type="term" value="P:L-threonine catabolic process to glycine"/>
    <property type="evidence" value="ECO:0007669"/>
    <property type="project" value="UniProtKB-UniRule"/>
</dbReference>
<dbReference type="PATRIC" id="fig|83552.4.peg.672"/>
<keyword evidence="9" id="KW-0436">Ligase</keyword>
<name>A0A0C1EDI4_9BACT</name>
<feature type="binding site" evidence="6">
    <location>
        <begin position="272"/>
        <end position="273"/>
    </location>
    <ligand>
        <name>pyridoxal 5'-phosphate</name>
        <dbReference type="ChEBI" id="CHEBI:597326"/>
        <note>ligand shared between dimeric partners</note>
    </ligand>
</feature>
<feature type="binding site" evidence="6">
    <location>
        <position position="136"/>
    </location>
    <ligand>
        <name>substrate</name>
    </ligand>
</feature>
<protein>
    <recommendedName>
        <fullName evidence="6">2-amino-3-ketobutyrate coenzyme A ligase</fullName>
        <shortName evidence="6">AKB ligase</shortName>
        <ecNumber evidence="6">2.3.1.29</ecNumber>
    </recommendedName>
    <alternativeName>
        <fullName evidence="6">Glycine acetyltransferase</fullName>
    </alternativeName>
</protein>
<dbReference type="Gene3D" id="3.90.1150.10">
    <property type="entry name" value="Aspartate Aminotransferase, domain 1"/>
    <property type="match status" value="1"/>
</dbReference>
<dbReference type="InterPro" id="IPR001917">
    <property type="entry name" value="Aminotrans_II_pyridoxalP_BS"/>
</dbReference>
<dbReference type="GO" id="GO:0016874">
    <property type="term" value="F:ligase activity"/>
    <property type="evidence" value="ECO:0007669"/>
    <property type="project" value="UniProtKB-KW"/>
</dbReference>
<sequence>MQKNYLDHLDAQLSHLKTNGLYKEEREITSPQQAHITIKNGGEVLNFCSNNYLGLANHPDVIQAARQSFEHYGFGLSSVRFICGTQTIHKELEKQISHFLGMEDTILYSSCFDANGGLFETLLGPEDAVISDALNHASIIDGIRLCKAQRYRYQNNDMQDLENKLKEAQGARFRLIATDGVFSMDGIIANLKAICDLADEYQALVMVDDSHAVGFVGKNGRGSHEHCDVMGRVDIITGTLGKALGGASGGYTSGKKPIIDWLRQRSRPYLFSNTLSPTITSASLKVLELLQSASLLIDKVNKNSRYFREKMTQLGFNLVPGHHPIIPVMLGDAKLAQEFASQMLQHGIYVIGFCYPVVPEGKARIRTQMSAAHSLEDLDRAIEAFAQVGRHLKVI</sequence>
<dbReference type="InterPro" id="IPR011282">
    <property type="entry name" value="2am3keto_CoA_ligase"/>
</dbReference>
<evidence type="ECO:0000313" key="9">
    <source>
        <dbReference type="EMBL" id="KIA78133.1"/>
    </source>
</evidence>
<accession>A0A0C1EDI4</accession>
<dbReference type="GO" id="GO:0030170">
    <property type="term" value="F:pyridoxal phosphate binding"/>
    <property type="evidence" value="ECO:0007669"/>
    <property type="project" value="UniProtKB-UniRule"/>
</dbReference>
<feature type="binding site" description="in other chain" evidence="6">
    <location>
        <begin position="208"/>
        <end position="211"/>
    </location>
    <ligand>
        <name>pyridoxal 5'-phosphate</name>
        <dbReference type="ChEBI" id="CHEBI:597326"/>
        <note>ligand shared between dimeric partners</note>
    </ligand>
</feature>
<dbReference type="InterPro" id="IPR050087">
    <property type="entry name" value="AON_synthase_class-II"/>
</dbReference>
<dbReference type="InterPro" id="IPR015422">
    <property type="entry name" value="PyrdxlP-dep_Trfase_small"/>
</dbReference>
<dbReference type="EC" id="2.3.1.29" evidence="6"/>
<evidence type="ECO:0000256" key="3">
    <source>
        <dbReference type="ARBA" id="ARBA00022679"/>
    </source>
</evidence>
<dbReference type="Gene3D" id="3.40.640.10">
    <property type="entry name" value="Type I PLP-dependent aspartate aminotransferase-like (Major domain)"/>
    <property type="match status" value="1"/>
</dbReference>
<dbReference type="NCBIfam" id="TIGR01822">
    <property type="entry name" value="2am3keto_CoA"/>
    <property type="match status" value="1"/>
</dbReference>
<dbReference type="GO" id="GO:0008890">
    <property type="term" value="F:glycine C-acetyltransferase activity"/>
    <property type="evidence" value="ECO:0007669"/>
    <property type="project" value="UniProtKB-UniRule"/>
</dbReference>
<keyword evidence="5 6" id="KW-0012">Acyltransferase</keyword>
<evidence type="ECO:0000256" key="4">
    <source>
        <dbReference type="ARBA" id="ARBA00022898"/>
    </source>
</evidence>
<dbReference type="Proteomes" id="UP000031307">
    <property type="component" value="Unassembled WGS sequence"/>
</dbReference>
<proteinExistence type="inferred from homology"/>
<comment type="function">
    <text evidence="6">Catalyzes the cleavage of 2-amino-3-ketobutyrate to glycine and acetyl-CoA.</text>
</comment>
<dbReference type="PANTHER" id="PTHR13693:SF102">
    <property type="entry name" value="2-AMINO-3-KETOBUTYRATE COENZYME A LIGASE, MITOCHONDRIAL"/>
    <property type="match status" value="1"/>
</dbReference>
<evidence type="ECO:0000259" key="8">
    <source>
        <dbReference type="Pfam" id="PF00155"/>
    </source>
</evidence>
<comment type="pathway">
    <text evidence="6">Amino-acid degradation; L-threonine degradation via oxydo-reductase pathway; glycine from L-threonine: step 2/2.</text>
</comment>
<dbReference type="RefSeq" id="WP_006341784.1">
    <property type="nucleotide sequence ID" value="NZ_BAWW01000011.1"/>
</dbReference>
<evidence type="ECO:0000256" key="1">
    <source>
        <dbReference type="ARBA" id="ARBA00004746"/>
    </source>
</evidence>
<dbReference type="CDD" id="cd06454">
    <property type="entry name" value="KBL_like"/>
    <property type="match status" value="1"/>
</dbReference>
<feature type="binding site" evidence="6">
    <location>
        <position position="366"/>
    </location>
    <ligand>
        <name>substrate</name>
    </ligand>
</feature>
<evidence type="ECO:0000256" key="7">
    <source>
        <dbReference type="SAM" id="Coils"/>
    </source>
</evidence>
<evidence type="ECO:0000313" key="10">
    <source>
        <dbReference type="Proteomes" id="UP000031307"/>
    </source>
</evidence>
<dbReference type="SUPFAM" id="SSF53383">
    <property type="entry name" value="PLP-dependent transferases"/>
    <property type="match status" value="1"/>
</dbReference>
<dbReference type="Pfam" id="PF00155">
    <property type="entry name" value="Aminotran_1_2"/>
    <property type="match status" value="1"/>
</dbReference>
<dbReference type="EMBL" id="JSAM01000037">
    <property type="protein sequence ID" value="KIA78133.1"/>
    <property type="molecule type" value="Genomic_DNA"/>
</dbReference>
<feature type="domain" description="Aminotransferase class I/classII large" evidence="8">
    <location>
        <begin position="43"/>
        <end position="385"/>
    </location>
</feature>
<comment type="subunit">
    <text evidence="6">Homodimer.</text>
</comment>
<evidence type="ECO:0000256" key="5">
    <source>
        <dbReference type="ARBA" id="ARBA00023315"/>
    </source>
</evidence>
<feature type="binding site" description="in other chain" evidence="6">
    <location>
        <begin position="111"/>
        <end position="112"/>
    </location>
    <ligand>
        <name>pyridoxal 5'-phosphate</name>
        <dbReference type="ChEBI" id="CHEBI:597326"/>
        <note>ligand shared between dimeric partners</note>
    </ligand>
</feature>
<keyword evidence="4 6" id="KW-0663">Pyridoxal phosphate</keyword>
<dbReference type="FunFam" id="3.90.1150.10:FF:000004">
    <property type="entry name" value="2-amino-3-ketobutyrate coenzyme A ligase"/>
    <property type="match status" value="1"/>
</dbReference>
<dbReference type="FunFam" id="3.40.640.10:FF:000006">
    <property type="entry name" value="5-aminolevulinate synthase, mitochondrial"/>
    <property type="match status" value="1"/>
</dbReference>
<dbReference type="PROSITE" id="PS00599">
    <property type="entry name" value="AA_TRANSFER_CLASS_2"/>
    <property type="match status" value="1"/>
</dbReference>
<dbReference type="OMA" id="GTHEYCD"/>
<dbReference type="UniPathway" id="UPA00046">
    <property type="reaction ID" value="UER00506"/>
</dbReference>
<keyword evidence="3 6" id="KW-0808">Transferase</keyword>
<organism evidence="9 10">
    <name type="scientific">Parachlamydia acanthamoebae</name>
    <dbReference type="NCBI Taxonomy" id="83552"/>
    <lineage>
        <taxon>Bacteria</taxon>
        <taxon>Pseudomonadati</taxon>
        <taxon>Chlamydiota</taxon>
        <taxon>Chlamydiia</taxon>
        <taxon>Parachlamydiales</taxon>
        <taxon>Parachlamydiaceae</taxon>
        <taxon>Parachlamydia</taxon>
    </lineage>
</organism>
<dbReference type="NCBIfam" id="NF005394">
    <property type="entry name" value="PRK06939.1"/>
    <property type="match status" value="1"/>
</dbReference>
<feature type="binding site" description="in other chain" evidence="6">
    <location>
        <begin position="239"/>
        <end position="242"/>
    </location>
    <ligand>
        <name>pyridoxal 5'-phosphate</name>
        <dbReference type="ChEBI" id="CHEBI:597326"/>
        <note>ligand shared between dimeric partners</note>
    </ligand>
</feature>
<dbReference type="InterPro" id="IPR004839">
    <property type="entry name" value="Aminotransferase_I/II_large"/>
</dbReference>
<feature type="binding site" description="in other chain" evidence="6">
    <location>
        <position position="183"/>
    </location>
    <ligand>
        <name>pyridoxal 5'-phosphate</name>
        <dbReference type="ChEBI" id="CHEBI:597326"/>
        <note>ligand shared between dimeric partners</note>
    </ligand>
</feature>
<evidence type="ECO:0000256" key="6">
    <source>
        <dbReference type="HAMAP-Rule" id="MF_00985"/>
    </source>
</evidence>
<dbReference type="InterPro" id="IPR015421">
    <property type="entry name" value="PyrdxlP-dep_Trfase_major"/>
</dbReference>
<reference evidence="9 10" key="1">
    <citation type="journal article" date="2014" name="Mol. Biol. Evol.">
        <title>Massive expansion of Ubiquitination-related gene families within the Chlamydiae.</title>
        <authorList>
            <person name="Domman D."/>
            <person name="Collingro A."/>
            <person name="Lagkouvardos I."/>
            <person name="Gehre L."/>
            <person name="Weinmaier T."/>
            <person name="Rattei T."/>
            <person name="Subtil A."/>
            <person name="Horn M."/>
        </authorList>
    </citation>
    <scope>NUCLEOTIDE SEQUENCE [LARGE SCALE GENOMIC DNA]</scope>
    <source>
        <strain evidence="9 10">OEW1</strain>
    </source>
</reference>
<comment type="cofactor">
    <cofactor evidence="6">
        <name>pyridoxal 5'-phosphate</name>
        <dbReference type="ChEBI" id="CHEBI:597326"/>
    </cofactor>
    <text evidence="6">Binds 1 pyridoxal phosphate per subunit.</text>
</comment>
<evidence type="ECO:0000256" key="2">
    <source>
        <dbReference type="ARBA" id="ARBA00010008"/>
    </source>
</evidence>
<dbReference type="PANTHER" id="PTHR13693">
    <property type="entry name" value="CLASS II AMINOTRANSFERASE/8-AMINO-7-OXONONANOATE SYNTHASE"/>
    <property type="match status" value="1"/>
</dbReference>
<comment type="catalytic activity">
    <reaction evidence="6">
        <text>glycine + acetyl-CoA = (2S)-2-amino-3-oxobutanoate + CoA</text>
        <dbReference type="Rhea" id="RHEA:20736"/>
        <dbReference type="ChEBI" id="CHEBI:57287"/>
        <dbReference type="ChEBI" id="CHEBI:57288"/>
        <dbReference type="ChEBI" id="CHEBI:57305"/>
        <dbReference type="ChEBI" id="CHEBI:78948"/>
        <dbReference type="EC" id="2.3.1.29"/>
    </reaction>
</comment>
<dbReference type="InterPro" id="IPR015424">
    <property type="entry name" value="PyrdxlP-dep_Trfase"/>
</dbReference>
<dbReference type="HAMAP" id="MF_00985">
    <property type="entry name" value="2am3keto_CoA_ligase"/>
    <property type="match status" value="1"/>
</dbReference>
<comment type="pathway">
    <text evidence="1">Cofactor biosynthesis; biotin biosynthesis.</text>
</comment>
<dbReference type="GO" id="GO:0005829">
    <property type="term" value="C:cytosol"/>
    <property type="evidence" value="ECO:0007669"/>
    <property type="project" value="TreeGrafter"/>
</dbReference>
<comment type="caution">
    <text evidence="9">The sequence shown here is derived from an EMBL/GenBank/DDBJ whole genome shotgun (WGS) entry which is preliminary data.</text>
</comment>
<comment type="similarity">
    <text evidence="2">Belongs to the class-II pyridoxal-phosphate-dependent aminotransferase family. BioF subfamily.</text>
</comment>
<feature type="modified residue" description="N6-(pyridoxal phosphate)lysine" evidence="6">
    <location>
        <position position="242"/>
    </location>
</feature>
<gene>
    <name evidence="6 9" type="primary">kbl</name>
    <name evidence="9" type="ORF">DB43_ES00070</name>
</gene>
<dbReference type="AlphaFoldDB" id="A0A0C1EDI4"/>
<keyword evidence="7" id="KW-0175">Coiled coil</keyword>
<feature type="coiled-coil region" evidence="7">
    <location>
        <begin position="151"/>
        <end position="178"/>
    </location>
</feature>